<name>A0ABN7AXB2_9HEMI</name>
<dbReference type="PANTHER" id="PTHR45982">
    <property type="entry name" value="REGULATOR OF CHROMOSOME CONDENSATION"/>
    <property type="match status" value="1"/>
</dbReference>
<dbReference type="PROSITE" id="PS50012">
    <property type="entry name" value="RCC1_3"/>
    <property type="match status" value="2"/>
</dbReference>
<dbReference type="InterPro" id="IPR000408">
    <property type="entry name" value="Reg_chr_condens"/>
</dbReference>
<dbReference type="SUPFAM" id="SSF50985">
    <property type="entry name" value="RCC1/BLIP-II"/>
    <property type="match status" value="1"/>
</dbReference>
<dbReference type="InterPro" id="IPR051553">
    <property type="entry name" value="Ran_GTPase-activating"/>
</dbReference>
<dbReference type="EMBL" id="AP028915">
    <property type="protein sequence ID" value="BES96808.1"/>
    <property type="molecule type" value="Genomic_DNA"/>
</dbReference>
<feature type="repeat" description="RCC1" evidence="1">
    <location>
        <begin position="201"/>
        <end position="249"/>
    </location>
</feature>
<dbReference type="Pfam" id="PF13540">
    <property type="entry name" value="RCC1_2"/>
    <property type="match status" value="1"/>
</dbReference>
<dbReference type="PANTHER" id="PTHR45982:SF1">
    <property type="entry name" value="REGULATOR OF CHROMOSOME CONDENSATION"/>
    <property type="match status" value="1"/>
</dbReference>
<gene>
    <name evidence="2" type="ORF">NTJ_09621</name>
</gene>
<evidence type="ECO:0000313" key="3">
    <source>
        <dbReference type="Proteomes" id="UP001307889"/>
    </source>
</evidence>
<evidence type="ECO:0000256" key="1">
    <source>
        <dbReference type="PROSITE-ProRule" id="PRU00235"/>
    </source>
</evidence>
<protein>
    <recommendedName>
        <fullName evidence="4">RCC1 and BTB domain-containing protein 1</fullName>
    </recommendedName>
</protein>
<feature type="repeat" description="RCC1" evidence="1">
    <location>
        <begin position="52"/>
        <end position="109"/>
    </location>
</feature>
<evidence type="ECO:0000313" key="2">
    <source>
        <dbReference type="EMBL" id="BES96808.1"/>
    </source>
</evidence>
<dbReference type="Proteomes" id="UP001307889">
    <property type="component" value="Chromosome 7"/>
</dbReference>
<proteinExistence type="predicted"/>
<accession>A0ABN7AXB2</accession>
<keyword evidence="3" id="KW-1185">Reference proteome</keyword>
<dbReference type="InterPro" id="IPR009091">
    <property type="entry name" value="RCC1/BLIP-II"/>
</dbReference>
<evidence type="ECO:0008006" key="4">
    <source>
        <dbReference type="Google" id="ProtNLM"/>
    </source>
</evidence>
<sequence>MLDLMCSRETGRLNEWPLFQTLTGREFEAIQFFVAFQAQGGDLSILYRTVHDDVFGIGANGYEANILGLTGSLFRTDRVDTPELVIDLSQKDIKTISVGDFIGAALDENHQLYLWGNVAEEGELLPPYRFKAKNCGKQGFAEITCGSRFVAALCRENKVYAWGCLHAGTLYYMKALKMAVHGPVLKIAAGKSHLAILVDNGDVYTFGSNESYQRGEDTTEEKIVSKLPTHRIVKDVFCGLNSTLCLTSKGELWMVGGNPESLGYLSLEKPVLHIKQLEKVTLPGKVIDLSIYWAVVDGKYQTVFVARDSAGRSYRWNDSKCYTEISEKTETRIFCSPRDVMYSVLNSPEALTVFRSCGCHKSKYVEKKFDEINRKIASITEVIAEIQLDLQLVPSGQKSPEDVENACRRVQETLLNLKSRSSVSTQTDDC</sequence>
<reference evidence="2 3" key="1">
    <citation type="submission" date="2023-09" db="EMBL/GenBank/DDBJ databases">
        <title>Nesidiocoris tenuis whole genome shotgun sequence.</title>
        <authorList>
            <person name="Shibata T."/>
            <person name="Shimoda M."/>
            <person name="Kobayashi T."/>
            <person name="Uehara T."/>
        </authorList>
    </citation>
    <scope>NUCLEOTIDE SEQUENCE [LARGE SCALE GENOMIC DNA]</scope>
    <source>
        <strain evidence="2 3">Japan</strain>
    </source>
</reference>
<organism evidence="2 3">
    <name type="scientific">Nesidiocoris tenuis</name>
    <dbReference type="NCBI Taxonomy" id="355587"/>
    <lineage>
        <taxon>Eukaryota</taxon>
        <taxon>Metazoa</taxon>
        <taxon>Ecdysozoa</taxon>
        <taxon>Arthropoda</taxon>
        <taxon>Hexapoda</taxon>
        <taxon>Insecta</taxon>
        <taxon>Pterygota</taxon>
        <taxon>Neoptera</taxon>
        <taxon>Paraneoptera</taxon>
        <taxon>Hemiptera</taxon>
        <taxon>Heteroptera</taxon>
        <taxon>Panheteroptera</taxon>
        <taxon>Cimicomorpha</taxon>
        <taxon>Miridae</taxon>
        <taxon>Dicyphina</taxon>
        <taxon>Nesidiocoris</taxon>
    </lineage>
</organism>
<dbReference type="Gene3D" id="2.130.10.30">
    <property type="entry name" value="Regulator of chromosome condensation 1/beta-lactamase-inhibitor protein II"/>
    <property type="match status" value="2"/>
</dbReference>